<dbReference type="GO" id="GO:0008233">
    <property type="term" value="F:peptidase activity"/>
    <property type="evidence" value="ECO:0007669"/>
    <property type="project" value="UniProtKB-KW"/>
</dbReference>
<evidence type="ECO:0000256" key="11">
    <source>
        <dbReference type="ARBA" id="ARBA00023049"/>
    </source>
</evidence>
<keyword evidence="9" id="KW-0862">Zinc</keyword>
<comment type="subcellular location">
    <subcellularLocation>
        <location evidence="2">Cell membrane</location>
        <topology evidence="2">Multi-pass membrane protein</topology>
    </subcellularLocation>
</comment>
<dbReference type="InterPro" id="IPR052348">
    <property type="entry name" value="Metallopeptidase_M50B"/>
</dbReference>
<name>A0ABZ2C450_9PROT</name>
<keyword evidence="8" id="KW-0378">Hydrolase</keyword>
<gene>
    <name evidence="14" type="ORF">Bealeia1_00371</name>
</gene>
<dbReference type="RefSeq" id="WP_331256719.1">
    <property type="nucleotide sequence ID" value="NZ_CP133270.1"/>
</dbReference>
<organism evidence="14 15">
    <name type="scientific">Candidatus Bealeia paramacronuclearis</name>
    <dbReference type="NCBI Taxonomy" id="1921001"/>
    <lineage>
        <taxon>Bacteria</taxon>
        <taxon>Pseudomonadati</taxon>
        <taxon>Pseudomonadota</taxon>
        <taxon>Alphaproteobacteria</taxon>
        <taxon>Holosporales</taxon>
        <taxon>Holosporaceae</taxon>
        <taxon>Candidatus Bealeia</taxon>
    </lineage>
</organism>
<dbReference type="EMBL" id="CP133270">
    <property type="protein sequence ID" value="WVX66197.1"/>
    <property type="molecule type" value="Genomic_DNA"/>
</dbReference>
<keyword evidence="6 13" id="KW-0812">Transmembrane</keyword>
<keyword evidence="4" id="KW-1003">Cell membrane</keyword>
<comment type="similarity">
    <text evidence="3">Belongs to the peptidase M50B family.</text>
</comment>
<evidence type="ECO:0000256" key="2">
    <source>
        <dbReference type="ARBA" id="ARBA00004651"/>
    </source>
</evidence>
<evidence type="ECO:0000256" key="1">
    <source>
        <dbReference type="ARBA" id="ARBA00001947"/>
    </source>
</evidence>
<keyword evidence="11" id="KW-0482">Metalloprotease</keyword>
<evidence type="ECO:0000256" key="13">
    <source>
        <dbReference type="SAM" id="Phobius"/>
    </source>
</evidence>
<keyword evidence="5 14" id="KW-0645">Protease</keyword>
<evidence type="ECO:0000256" key="7">
    <source>
        <dbReference type="ARBA" id="ARBA00022723"/>
    </source>
</evidence>
<accession>A0ABZ2C450</accession>
<dbReference type="InterPro" id="IPR044537">
    <property type="entry name" value="Rip2-like"/>
</dbReference>
<dbReference type="PANTHER" id="PTHR35864">
    <property type="entry name" value="ZINC METALLOPROTEASE MJ0611-RELATED"/>
    <property type="match status" value="1"/>
</dbReference>
<evidence type="ECO:0000256" key="6">
    <source>
        <dbReference type="ARBA" id="ARBA00022692"/>
    </source>
</evidence>
<dbReference type="PANTHER" id="PTHR35864:SF1">
    <property type="entry name" value="ZINC METALLOPROTEASE YWHC-RELATED"/>
    <property type="match status" value="1"/>
</dbReference>
<evidence type="ECO:0000256" key="5">
    <source>
        <dbReference type="ARBA" id="ARBA00022670"/>
    </source>
</evidence>
<evidence type="ECO:0000256" key="12">
    <source>
        <dbReference type="ARBA" id="ARBA00023136"/>
    </source>
</evidence>
<feature type="transmembrane region" description="Helical" evidence="13">
    <location>
        <begin position="50"/>
        <end position="72"/>
    </location>
</feature>
<keyword evidence="15" id="KW-1185">Reference proteome</keyword>
<keyword evidence="10 13" id="KW-1133">Transmembrane helix</keyword>
<protein>
    <submittedName>
        <fullName evidence="14">Site-2 protease family protein</fullName>
    </submittedName>
</protein>
<sequence length="145" mass="16088">MELFENIITWGIPIILAVTLHEAAHGYAALRYGDDTALRAGRLSMNPIKHIDLFGTILMPLFLFMSGAPFLFGYAKPVPVNFARLRRPRQDMVVVALAGPLTNVFLAFLSALLIHLVAWFPEVLQPLLMKMLGVSILMNCVLAIL</sequence>
<keyword evidence="12 13" id="KW-0472">Membrane</keyword>
<keyword evidence="7" id="KW-0479">Metal-binding</keyword>
<dbReference type="Proteomes" id="UP001330434">
    <property type="component" value="Chromosome"/>
</dbReference>
<reference evidence="14 15" key="1">
    <citation type="journal article" date="2024" name="Environ. Microbiol.">
        <title>Novel evolutionary insights on the interactions of the Holosporales (Alphaproteobacteria) with eukaryotic hosts from comparative genomics.</title>
        <authorList>
            <person name="Giovannini M."/>
            <person name="Petroni G."/>
            <person name="Castelli M."/>
        </authorList>
    </citation>
    <scope>NUCLEOTIDE SEQUENCE [LARGE SCALE GENOMIC DNA]</scope>
    <source>
        <strain evidence="14 15">US_Bl 15I1</strain>
    </source>
</reference>
<feature type="transmembrane region" description="Helical" evidence="13">
    <location>
        <begin position="93"/>
        <end position="121"/>
    </location>
</feature>
<evidence type="ECO:0000256" key="3">
    <source>
        <dbReference type="ARBA" id="ARBA00007931"/>
    </source>
</evidence>
<feature type="transmembrane region" description="Helical" evidence="13">
    <location>
        <begin position="7"/>
        <end position="30"/>
    </location>
</feature>
<dbReference type="CDD" id="cd06158">
    <property type="entry name" value="S2P-M50_like_1"/>
    <property type="match status" value="1"/>
</dbReference>
<evidence type="ECO:0000256" key="8">
    <source>
        <dbReference type="ARBA" id="ARBA00022801"/>
    </source>
</evidence>
<proteinExistence type="inferred from homology"/>
<evidence type="ECO:0000313" key="14">
    <source>
        <dbReference type="EMBL" id="WVX66197.1"/>
    </source>
</evidence>
<comment type="cofactor">
    <cofactor evidence="1">
        <name>Zn(2+)</name>
        <dbReference type="ChEBI" id="CHEBI:29105"/>
    </cofactor>
</comment>
<dbReference type="GO" id="GO:0006508">
    <property type="term" value="P:proteolysis"/>
    <property type="evidence" value="ECO:0007669"/>
    <property type="project" value="UniProtKB-KW"/>
</dbReference>
<feature type="transmembrane region" description="Helical" evidence="13">
    <location>
        <begin position="127"/>
        <end position="144"/>
    </location>
</feature>
<evidence type="ECO:0000256" key="9">
    <source>
        <dbReference type="ARBA" id="ARBA00022833"/>
    </source>
</evidence>
<evidence type="ECO:0000256" key="10">
    <source>
        <dbReference type="ARBA" id="ARBA00022989"/>
    </source>
</evidence>
<evidence type="ECO:0000313" key="15">
    <source>
        <dbReference type="Proteomes" id="UP001330434"/>
    </source>
</evidence>
<evidence type="ECO:0000256" key="4">
    <source>
        <dbReference type="ARBA" id="ARBA00022475"/>
    </source>
</evidence>